<evidence type="ECO:0000313" key="2">
    <source>
        <dbReference type="EMBL" id="KZV88539.1"/>
    </source>
</evidence>
<feature type="transmembrane region" description="Helical" evidence="1">
    <location>
        <begin position="37"/>
        <end position="60"/>
    </location>
</feature>
<organism evidence="2 3">
    <name type="scientific">Exidia glandulosa HHB12029</name>
    <dbReference type="NCBI Taxonomy" id="1314781"/>
    <lineage>
        <taxon>Eukaryota</taxon>
        <taxon>Fungi</taxon>
        <taxon>Dikarya</taxon>
        <taxon>Basidiomycota</taxon>
        <taxon>Agaricomycotina</taxon>
        <taxon>Agaricomycetes</taxon>
        <taxon>Auriculariales</taxon>
        <taxon>Exidiaceae</taxon>
        <taxon>Exidia</taxon>
    </lineage>
</organism>
<feature type="transmembrane region" description="Helical" evidence="1">
    <location>
        <begin position="102"/>
        <end position="121"/>
    </location>
</feature>
<proteinExistence type="predicted"/>
<evidence type="ECO:0000313" key="3">
    <source>
        <dbReference type="Proteomes" id="UP000077266"/>
    </source>
</evidence>
<feature type="transmembrane region" description="Helical" evidence="1">
    <location>
        <begin position="286"/>
        <end position="307"/>
    </location>
</feature>
<gene>
    <name evidence="2" type="ORF">EXIGLDRAFT_772653</name>
</gene>
<dbReference type="AlphaFoldDB" id="A0A166A554"/>
<keyword evidence="1" id="KW-0812">Transmembrane</keyword>
<reference evidence="2 3" key="1">
    <citation type="journal article" date="2016" name="Mol. Biol. Evol.">
        <title>Comparative Genomics of Early-Diverging Mushroom-Forming Fungi Provides Insights into the Origins of Lignocellulose Decay Capabilities.</title>
        <authorList>
            <person name="Nagy L.G."/>
            <person name="Riley R."/>
            <person name="Tritt A."/>
            <person name="Adam C."/>
            <person name="Daum C."/>
            <person name="Floudas D."/>
            <person name="Sun H."/>
            <person name="Yadav J.S."/>
            <person name="Pangilinan J."/>
            <person name="Larsson K.H."/>
            <person name="Matsuura K."/>
            <person name="Barry K."/>
            <person name="Labutti K."/>
            <person name="Kuo R."/>
            <person name="Ohm R.A."/>
            <person name="Bhattacharya S.S."/>
            <person name="Shirouzu T."/>
            <person name="Yoshinaga Y."/>
            <person name="Martin F.M."/>
            <person name="Grigoriev I.V."/>
            <person name="Hibbett D.S."/>
        </authorList>
    </citation>
    <scope>NUCLEOTIDE SEQUENCE [LARGE SCALE GENOMIC DNA]</scope>
    <source>
        <strain evidence="2 3">HHB12029</strain>
    </source>
</reference>
<keyword evidence="1" id="KW-1133">Transmembrane helix</keyword>
<keyword evidence="1" id="KW-0472">Membrane</keyword>
<name>A0A166A554_EXIGL</name>
<evidence type="ECO:0000256" key="1">
    <source>
        <dbReference type="SAM" id="Phobius"/>
    </source>
</evidence>
<dbReference type="Proteomes" id="UP000077266">
    <property type="component" value="Unassembled WGS sequence"/>
</dbReference>
<dbReference type="InParanoid" id="A0A166A554"/>
<feature type="transmembrane region" description="Helical" evidence="1">
    <location>
        <begin position="359"/>
        <end position="378"/>
    </location>
</feature>
<dbReference type="STRING" id="1314781.A0A166A554"/>
<protein>
    <submittedName>
        <fullName evidence="2">Uncharacterized protein</fullName>
    </submittedName>
</protein>
<sequence>MTAWLLAIAIEIYCHFPGALRTDIFNPLRYRRIPSRLLTLTAVVIGEGLNGFVGPIVNIARSGVGFNVGISIQLILTGVTIFLAFCIYVRSFRLAVPENMHGVLRVILAHFPVHLALILFLEGLKSLLNLTTLDNSLHYWLGRYHRSTSAVFAFQDELDSFTQLGLDLLSLNSTLTPISYQSVANHWDKLQPLALHWDKLQPLPLHYDPNDTYHDVVLVQLEQRLLTSAIQAIYNVYGVLDSKKASDFRAYIYDVEGGSVDDLFNLYTNSSRWKIDDLMDEAENDIFAPATWVTGVAAAVFLALGLLMVFEGIPRHKYAWWSAVLRFVGFGALMLLSLLNLNSDVLSNWLWKRWTLPTISISYIIVLTVDYLIGWIAVCEMDGLSWWRVPLQPVHALLTRVDATTRLWINRLRRAMTLDVQTVA</sequence>
<dbReference type="EMBL" id="KV426098">
    <property type="protein sequence ID" value="KZV88539.1"/>
    <property type="molecule type" value="Genomic_DNA"/>
</dbReference>
<keyword evidence="3" id="KW-1185">Reference proteome</keyword>
<feature type="transmembrane region" description="Helical" evidence="1">
    <location>
        <begin position="319"/>
        <end position="339"/>
    </location>
</feature>
<accession>A0A166A554</accession>
<feature type="transmembrane region" description="Helical" evidence="1">
    <location>
        <begin position="66"/>
        <end position="90"/>
    </location>
</feature>